<comment type="caution">
    <text evidence="2">The sequence shown here is derived from an EMBL/GenBank/DDBJ whole genome shotgun (WGS) entry which is preliminary data.</text>
</comment>
<dbReference type="Pfam" id="PF08241">
    <property type="entry name" value="Methyltransf_11"/>
    <property type="match status" value="1"/>
</dbReference>
<protein>
    <submittedName>
        <fullName evidence="2">Class I SAM-dependent methyltransferase</fullName>
    </submittedName>
</protein>
<accession>A0A7X0SPD8</accession>
<dbReference type="Proteomes" id="UP000564644">
    <property type="component" value="Unassembled WGS sequence"/>
</dbReference>
<organism evidence="2 3">
    <name type="scientific">Cohnella zeiphila</name>
    <dbReference type="NCBI Taxonomy" id="2761120"/>
    <lineage>
        <taxon>Bacteria</taxon>
        <taxon>Bacillati</taxon>
        <taxon>Bacillota</taxon>
        <taxon>Bacilli</taxon>
        <taxon>Bacillales</taxon>
        <taxon>Paenibacillaceae</taxon>
        <taxon>Cohnella</taxon>
    </lineage>
</organism>
<dbReference type="InterPro" id="IPR029063">
    <property type="entry name" value="SAM-dependent_MTases_sf"/>
</dbReference>
<dbReference type="Gene3D" id="3.40.50.150">
    <property type="entry name" value="Vaccinia Virus protein VP39"/>
    <property type="match status" value="1"/>
</dbReference>
<name>A0A7X0SPD8_9BACL</name>
<dbReference type="GO" id="GO:0008757">
    <property type="term" value="F:S-adenosylmethionine-dependent methyltransferase activity"/>
    <property type="evidence" value="ECO:0007669"/>
    <property type="project" value="InterPro"/>
</dbReference>
<dbReference type="InterPro" id="IPR050508">
    <property type="entry name" value="Methyltransf_Superfamily"/>
</dbReference>
<dbReference type="AlphaFoldDB" id="A0A7X0SPD8"/>
<evidence type="ECO:0000313" key="2">
    <source>
        <dbReference type="EMBL" id="MBB6732584.1"/>
    </source>
</evidence>
<reference evidence="2 3" key="1">
    <citation type="submission" date="2020-08" db="EMBL/GenBank/DDBJ databases">
        <title>Cohnella phylogeny.</title>
        <authorList>
            <person name="Dunlap C."/>
        </authorList>
    </citation>
    <scope>NUCLEOTIDE SEQUENCE [LARGE SCALE GENOMIC DNA]</scope>
    <source>
        <strain evidence="2 3">CBP 2801</strain>
    </source>
</reference>
<gene>
    <name evidence="2" type="ORF">H7C18_16805</name>
</gene>
<sequence length="237" mass="26115">MDYHDLLARAGEGSAHPGGFGATKRLLRRINLPAGSRVLEVGCGTGRTACYLSELGYDVIAVDRNPLMLEKARRRAQGSGSRARFVNGDAASLPFPDSAFDMVFVESVSAFVPGDRAFREYYRVLKPNGRLLDRELAFVRAANPARCRDLVSYYGLRHLKTAREWTALAKECRFRSVKATSLRTGLAPTPASNADPGQDTDPGLLQDPDAVDMLFKNFRLMNKYRGKTNSVLISAIK</sequence>
<evidence type="ECO:0000259" key="1">
    <source>
        <dbReference type="Pfam" id="PF08241"/>
    </source>
</evidence>
<dbReference type="InterPro" id="IPR013216">
    <property type="entry name" value="Methyltransf_11"/>
</dbReference>
<dbReference type="CDD" id="cd02440">
    <property type="entry name" value="AdoMet_MTases"/>
    <property type="match status" value="1"/>
</dbReference>
<dbReference type="RefSeq" id="WP_185130253.1">
    <property type="nucleotide sequence ID" value="NZ_JACJVO010000021.1"/>
</dbReference>
<dbReference type="EMBL" id="JACJVO010000021">
    <property type="protein sequence ID" value="MBB6732584.1"/>
    <property type="molecule type" value="Genomic_DNA"/>
</dbReference>
<dbReference type="SUPFAM" id="SSF53335">
    <property type="entry name" value="S-adenosyl-L-methionine-dependent methyltransferases"/>
    <property type="match status" value="1"/>
</dbReference>
<keyword evidence="2" id="KW-0808">Transferase</keyword>
<keyword evidence="2" id="KW-0489">Methyltransferase</keyword>
<proteinExistence type="predicted"/>
<feature type="domain" description="Methyltransferase type 11" evidence="1">
    <location>
        <begin position="39"/>
        <end position="132"/>
    </location>
</feature>
<keyword evidence="3" id="KW-1185">Reference proteome</keyword>
<evidence type="ECO:0000313" key="3">
    <source>
        <dbReference type="Proteomes" id="UP000564644"/>
    </source>
</evidence>
<dbReference type="PANTHER" id="PTHR42912">
    <property type="entry name" value="METHYLTRANSFERASE"/>
    <property type="match status" value="1"/>
</dbReference>
<dbReference type="GO" id="GO:0032259">
    <property type="term" value="P:methylation"/>
    <property type="evidence" value="ECO:0007669"/>
    <property type="project" value="UniProtKB-KW"/>
</dbReference>